<dbReference type="SUPFAM" id="SSF53448">
    <property type="entry name" value="Nucleotide-diphospho-sugar transferases"/>
    <property type="match status" value="1"/>
</dbReference>
<gene>
    <name evidence="3" type="ORF">SAMN05192542_11453</name>
</gene>
<feature type="domain" description="Glycosyltransferase 2-like" evidence="2">
    <location>
        <begin position="34"/>
        <end position="163"/>
    </location>
</feature>
<proteinExistence type="predicted"/>
<dbReference type="RefSeq" id="WP_090545637.1">
    <property type="nucleotide sequence ID" value="NZ_FNSR01000001.1"/>
</dbReference>
<dbReference type="PANTHER" id="PTHR43685">
    <property type="entry name" value="GLYCOSYLTRANSFERASE"/>
    <property type="match status" value="1"/>
</dbReference>
<dbReference type="GO" id="GO:0016740">
    <property type="term" value="F:transferase activity"/>
    <property type="evidence" value="ECO:0007669"/>
    <property type="project" value="UniProtKB-KW"/>
</dbReference>
<evidence type="ECO:0000313" key="3">
    <source>
        <dbReference type="EMBL" id="SEL80431.1"/>
    </source>
</evidence>
<dbReference type="PANTHER" id="PTHR43685:SF2">
    <property type="entry name" value="GLYCOSYLTRANSFERASE 2-LIKE DOMAIN-CONTAINING PROTEIN"/>
    <property type="match status" value="1"/>
</dbReference>
<dbReference type="STRING" id="416943.SAMN05445871_2728"/>
<keyword evidence="4" id="KW-1185">Reference proteome</keyword>
<dbReference type="EMBL" id="FOAJ01000014">
    <property type="protein sequence ID" value="SEL80431.1"/>
    <property type="molecule type" value="Genomic_DNA"/>
</dbReference>
<feature type="region of interest" description="Disordered" evidence="1">
    <location>
        <begin position="1"/>
        <end position="26"/>
    </location>
</feature>
<reference evidence="4" key="1">
    <citation type="submission" date="2016-10" db="EMBL/GenBank/DDBJ databases">
        <authorList>
            <person name="Varghese N."/>
            <person name="Submissions S."/>
        </authorList>
    </citation>
    <scope>NUCLEOTIDE SEQUENCE [LARGE SCALE GENOMIC DNA]</scope>
    <source>
        <strain evidence="4">LMG 26416</strain>
    </source>
</reference>
<dbReference type="InterPro" id="IPR050834">
    <property type="entry name" value="Glycosyltransf_2"/>
</dbReference>
<evidence type="ECO:0000259" key="2">
    <source>
        <dbReference type="Pfam" id="PF00535"/>
    </source>
</evidence>
<accession>A0A1H7T6E9</accession>
<keyword evidence="3" id="KW-0808">Transferase</keyword>
<dbReference type="AlphaFoldDB" id="A0A1H7T6E9"/>
<protein>
    <submittedName>
        <fullName evidence="3">Glycosyltransferase involved in cell wall bisynthesis</fullName>
    </submittedName>
</protein>
<organism evidence="3 4">
    <name type="scientific">Paraburkholderia caballeronis</name>
    <dbReference type="NCBI Taxonomy" id="416943"/>
    <lineage>
        <taxon>Bacteria</taxon>
        <taxon>Pseudomonadati</taxon>
        <taxon>Pseudomonadota</taxon>
        <taxon>Betaproteobacteria</taxon>
        <taxon>Burkholderiales</taxon>
        <taxon>Burkholderiaceae</taxon>
        <taxon>Paraburkholderia</taxon>
    </lineage>
</organism>
<dbReference type="InterPro" id="IPR001173">
    <property type="entry name" value="Glyco_trans_2-like"/>
</dbReference>
<dbReference type="OrthoDB" id="9802649at2"/>
<dbReference type="Pfam" id="PF00535">
    <property type="entry name" value="Glycos_transf_2"/>
    <property type="match status" value="1"/>
</dbReference>
<dbReference type="Gene3D" id="3.90.550.10">
    <property type="entry name" value="Spore Coat Polysaccharide Biosynthesis Protein SpsA, Chain A"/>
    <property type="match status" value="1"/>
</dbReference>
<dbReference type="Proteomes" id="UP000199120">
    <property type="component" value="Unassembled WGS sequence"/>
</dbReference>
<evidence type="ECO:0000313" key="4">
    <source>
        <dbReference type="Proteomes" id="UP000199120"/>
    </source>
</evidence>
<name>A0A1H7T6E9_9BURK</name>
<dbReference type="InterPro" id="IPR029044">
    <property type="entry name" value="Nucleotide-diphossugar_trans"/>
</dbReference>
<evidence type="ECO:0000256" key="1">
    <source>
        <dbReference type="SAM" id="MobiDB-lite"/>
    </source>
</evidence>
<sequence>MNTRSPSDAAPARTSLPEPRTADAASGDRPLVSMLLIAYNQERTVAEAVRGALAQSWQPFELIVSDDCSADDTYAAIEAAVRDYRGPHRVVTRRNERNEGISAHLSRLAGLAQGELLFVAAGDDVSAPERCARVVEYWLAHGRRFDLIATDLADMDDAGVVHERIAPDTLDAYRNFDDWAAKRPYVVGAAHTWSRRLFERFGPMLPGAAAEDQVMTFRAIVSGGASSLHEPLVRYRRGGLSRKRRYRSVAEFIGRQRQSNRYSLAEARQLQHDADIAGFGERMRAALASKLAREQFIDAMFSAPGLGARAALVTRSRGIAAGLKVRMFLYTTCPALYAPLLWAKRTFRK</sequence>